<feature type="transmembrane region" description="Helical" evidence="1">
    <location>
        <begin position="12"/>
        <end position="35"/>
    </location>
</feature>
<proteinExistence type="predicted"/>
<evidence type="ECO:0000313" key="3">
    <source>
        <dbReference type="EMBL" id="PIQ86248.1"/>
    </source>
</evidence>
<keyword evidence="1" id="KW-1133">Transmembrane helix</keyword>
<dbReference type="Gene3D" id="1.20.144.10">
    <property type="entry name" value="Phosphatidic acid phosphatase type 2/haloperoxidase"/>
    <property type="match status" value="1"/>
</dbReference>
<dbReference type="InterPro" id="IPR000326">
    <property type="entry name" value="PAP2/HPO"/>
</dbReference>
<evidence type="ECO:0000259" key="2">
    <source>
        <dbReference type="SMART" id="SM00014"/>
    </source>
</evidence>
<evidence type="ECO:0000313" key="4">
    <source>
        <dbReference type="Proteomes" id="UP000230859"/>
    </source>
</evidence>
<feature type="transmembrane region" description="Helical" evidence="1">
    <location>
        <begin position="88"/>
        <end position="108"/>
    </location>
</feature>
<name>A0A2H0LPG3_9BACT</name>
<feature type="transmembrane region" description="Helical" evidence="1">
    <location>
        <begin position="142"/>
        <end position="160"/>
    </location>
</feature>
<dbReference type="Proteomes" id="UP000230859">
    <property type="component" value="Unassembled WGS sequence"/>
</dbReference>
<dbReference type="EMBL" id="PCVY01000048">
    <property type="protein sequence ID" value="PIQ86248.1"/>
    <property type="molecule type" value="Genomic_DNA"/>
</dbReference>
<accession>A0A2H0LPG3</accession>
<keyword evidence="1" id="KW-0812">Transmembrane</keyword>
<organism evidence="3 4">
    <name type="scientific">Candidatus Abzuiibacterium crystallinum</name>
    <dbReference type="NCBI Taxonomy" id="1974748"/>
    <lineage>
        <taxon>Bacteria</taxon>
        <taxon>Pseudomonadati</taxon>
        <taxon>Candidatus Omnitrophota</taxon>
        <taxon>Candidatus Abzuiibacterium</taxon>
    </lineage>
</organism>
<feature type="transmembrane region" description="Helical" evidence="1">
    <location>
        <begin position="55"/>
        <end position="79"/>
    </location>
</feature>
<evidence type="ECO:0000256" key="1">
    <source>
        <dbReference type="SAM" id="Phobius"/>
    </source>
</evidence>
<reference evidence="3 4" key="1">
    <citation type="submission" date="2017-09" db="EMBL/GenBank/DDBJ databases">
        <title>Depth-based differentiation of microbial function through sediment-hosted aquifers and enrichment of novel symbionts in the deep terrestrial subsurface.</title>
        <authorList>
            <person name="Probst A.J."/>
            <person name="Ladd B."/>
            <person name="Jarett J.K."/>
            <person name="Geller-Mcgrath D.E."/>
            <person name="Sieber C.M."/>
            <person name="Emerson J.B."/>
            <person name="Anantharaman K."/>
            <person name="Thomas B.C."/>
            <person name="Malmstrom R."/>
            <person name="Stieglmeier M."/>
            <person name="Klingl A."/>
            <person name="Woyke T."/>
            <person name="Ryan C.M."/>
            <person name="Banfield J.F."/>
        </authorList>
    </citation>
    <scope>NUCLEOTIDE SEQUENCE [LARGE SCALE GENOMIC DNA]</scope>
    <source>
        <strain evidence="3">CG11_big_fil_rev_8_21_14_0_20_45_26</strain>
    </source>
</reference>
<feature type="domain" description="Phosphatidic acid phosphatase type 2/haloperoxidase" evidence="2">
    <location>
        <begin position="83"/>
        <end position="206"/>
    </location>
</feature>
<keyword evidence="1" id="KW-0472">Membrane</keyword>
<sequence>MTIRTKVTQNRYLLGAGAAFLIFAFVCLFPITKMIDQIIIDWVQHVHWEVLDRILAVFVAVGSVQISVTGLFILSIIFYKQSNYRKAYLLIAGLLLLTMIEFVMKHFFPHHVIPASYVGRYPWASVAGHLELETPFSFPSGHSMRSAFFLGTLYLGIPVFHRRSFLYLILVYLAGQAVAMNNFGFHWLSDCLAGYWLAGLAIWTIEQVESAP</sequence>
<gene>
    <name evidence="3" type="ORF">COV74_05565</name>
</gene>
<dbReference type="SMART" id="SM00014">
    <property type="entry name" value="acidPPc"/>
    <property type="match status" value="1"/>
</dbReference>
<dbReference type="Pfam" id="PF01569">
    <property type="entry name" value="PAP2"/>
    <property type="match status" value="1"/>
</dbReference>
<dbReference type="SUPFAM" id="SSF48317">
    <property type="entry name" value="Acid phosphatase/Vanadium-dependent haloperoxidase"/>
    <property type="match status" value="1"/>
</dbReference>
<protein>
    <recommendedName>
        <fullName evidence="2">Phosphatidic acid phosphatase type 2/haloperoxidase domain-containing protein</fullName>
    </recommendedName>
</protein>
<dbReference type="InterPro" id="IPR036938">
    <property type="entry name" value="PAP2/HPO_sf"/>
</dbReference>
<dbReference type="AlphaFoldDB" id="A0A2H0LPG3"/>
<comment type="caution">
    <text evidence="3">The sequence shown here is derived from an EMBL/GenBank/DDBJ whole genome shotgun (WGS) entry which is preliminary data.</text>
</comment>